<dbReference type="Pfam" id="PF10547">
    <property type="entry name" value="P22_AR_N"/>
    <property type="match status" value="1"/>
</dbReference>
<dbReference type="KEGG" id="sna:Snas_5403"/>
<dbReference type="eggNOG" id="COG3645">
    <property type="taxonomic scope" value="Bacteria"/>
</dbReference>
<dbReference type="InterPro" id="IPR018875">
    <property type="entry name" value="Antirepressor_Ant_N"/>
</dbReference>
<reference evidence="3 4" key="1">
    <citation type="journal article" date="2009" name="Stand. Genomic Sci.">
        <title>Complete genome sequence of Stackebrandtia nassauensis type strain (LLR-40K-21).</title>
        <authorList>
            <person name="Munk C."/>
            <person name="Lapidus A."/>
            <person name="Copeland A."/>
            <person name="Jando M."/>
            <person name="Mayilraj S."/>
            <person name="Glavina Del Rio T."/>
            <person name="Nolan M."/>
            <person name="Chen F."/>
            <person name="Lucas S."/>
            <person name="Tice H."/>
            <person name="Cheng J.F."/>
            <person name="Han C."/>
            <person name="Detter J.C."/>
            <person name="Bruce D."/>
            <person name="Goodwin L."/>
            <person name="Chain P."/>
            <person name="Pitluck S."/>
            <person name="Goker M."/>
            <person name="Ovchinikova G."/>
            <person name="Pati A."/>
            <person name="Ivanova N."/>
            <person name="Mavromatis K."/>
            <person name="Chen A."/>
            <person name="Palaniappan K."/>
            <person name="Land M."/>
            <person name="Hauser L."/>
            <person name="Chang Y.J."/>
            <person name="Jeffries C.D."/>
            <person name="Bristow J."/>
            <person name="Eisen J.A."/>
            <person name="Markowitz V."/>
            <person name="Hugenholtz P."/>
            <person name="Kyrpides N.C."/>
            <person name="Klenk H.P."/>
        </authorList>
    </citation>
    <scope>NUCLEOTIDE SEQUENCE [LARGE SCALE GENOMIC DNA]</scope>
    <source>
        <strain evidence="4">DSM 44728 / CIP 108903 / NRRL B-16338 / NBRC 102104 / LLR-40K-21</strain>
    </source>
</reference>
<name>D3PV11_STANL</name>
<evidence type="ECO:0000313" key="3">
    <source>
        <dbReference type="EMBL" id="ADD45035.1"/>
    </source>
</evidence>
<evidence type="ECO:0000313" key="4">
    <source>
        <dbReference type="Proteomes" id="UP000000844"/>
    </source>
</evidence>
<evidence type="ECO:0000256" key="1">
    <source>
        <dbReference type="SAM" id="MobiDB-lite"/>
    </source>
</evidence>
<evidence type="ECO:0000259" key="2">
    <source>
        <dbReference type="Pfam" id="PF10547"/>
    </source>
</evidence>
<sequence length="273" mass="30849">MSYDAPGPYQPRNNPHEIVHIPFHGRVIHTALSADGEPVVILKPTVEEIGLDFSAQLEKLKTRSWAVVTETLISGADGKIYPMVSVNLETWSMLLANVDENKVILAARPIVIAYQRESAKALRDYWTRGVAANPRYSPREKAEMLAALKGIVDSGFLEAKGRQLVGRTLGEVPEFDEQTKPLTVAMYLNSLGLKSSAIRRVQSQFGKQLKARYRDQYGCEPPQMEDLVNRHMIKVAQYQEQHRPLFDAVWRSMNRDDGGTTRPKNRPDKNRPK</sequence>
<feature type="compositionally biased region" description="Basic and acidic residues" evidence="1">
    <location>
        <begin position="253"/>
        <end position="273"/>
    </location>
</feature>
<feature type="region of interest" description="Disordered" evidence="1">
    <location>
        <begin position="252"/>
        <end position="273"/>
    </location>
</feature>
<keyword evidence="4" id="KW-1185">Reference proteome</keyword>
<dbReference type="AlphaFoldDB" id="D3PV11"/>
<accession>D3PV11</accession>
<dbReference type="OrthoDB" id="4193033at2"/>
<proteinExistence type="predicted"/>
<feature type="domain" description="Antirepressor protein ant N-terminal" evidence="2">
    <location>
        <begin position="20"/>
        <end position="131"/>
    </location>
</feature>
<protein>
    <recommendedName>
        <fullName evidence="2">Antirepressor protein ant N-terminal domain-containing protein</fullName>
    </recommendedName>
</protein>
<dbReference type="HOGENOM" id="CLU_096376_0_0_11"/>
<dbReference type="RefSeq" id="WP_013020606.1">
    <property type="nucleotide sequence ID" value="NC_013947.1"/>
</dbReference>
<gene>
    <name evidence="3" type="ordered locus">Snas_5403</name>
</gene>
<dbReference type="PRINTS" id="PR01994">
    <property type="entry name" value="ANTIREPRESSR"/>
</dbReference>
<dbReference type="Proteomes" id="UP000000844">
    <property type="component" value="Chromosome"/>
</dbReference>
<dbReference type="EMBL" id="CP001778">
    <property type="protein sequence ID" value="ADD45035.1"/>
    <property type="molecule type" value="Genomic_DNA"/>
</dbReference>
<organism evidence="3 4">
    <name type="scientific">Stackebrandtia nassauensis (strain DSM 44728 / CIP 108903 / NRRL B-16338 / NBRC 102104 / LLR-40K-21)</name>
    <dbReference type="NCBI Taxonomy" id="446470"/>
    <lineage>
        <taxon>Bacteria</taxon>
        <taxon>Bacillati</taxon>
        <taxon>Actinomycetota</taxon>
        <taxon>Actinomycetes</taxon>
        <taxon>Glycomycetales</taxon>
        <taxon>Glycomycetaceae</taxon>
        <taxon>Stackebrandtia</taxon>
    </lineage>
</organism>